<sequence length="27" mass="3224">MPKWKPGLRNGKAVRSYYTIPIMFKLK</sequence>
<gene>
    <name evidence="1" type="ORF">NXY30_03610</name>
</gene>
<keyword evidence="2" id="KW-1185">Reference proteome</keyword>
<name>A0ABY5TLP6_9BACE</name>
<dbReference type="RefSeq" id="WP_258903134.1">
    <property type="nucleotide sequence ID" value="NZ_CP103141.1"/>
</dbReference>
<dbReference type="EMBL" id="CP103141">
    <property type="protein sequence ID" value="UVQ77362.1"/>
    <property type="molecule type" value="Genomic_DNA"/>
</dbReference>
<evidence type="ECO:0000313" key="1">
    <source>
        <dbReference type="EMBL" id="UVQ77362.1"/>
    </source>
</evidence>
<dbReference type="Gene3D" id="3.30.1150.10">
    <property type="match status" value="1"/>
</dbReference>
<evidence type="ECO:0000313" key="2">
    <source>
        <dbReference type="Proteomes" id="UP001060104"/>
    </source>
</evidence>
<dbReference type="Proteomes" id="UP001060104">
    <property type="component" value="Chromosome"/>
</dbReference>
<accession>A0ABY5TLP6</accession>
<reference evidence="1" key="1">
    <citation type="submission" date="2022-08" db="EMBL/GenBank/DDBJ databases">
        <title>Genome Sequencing of Bacteroides fragilis Group Isolates with Nanopore Technology.</title>
        <authorList>
            <person name="Tisza M.J."/>
            <person name="Smith D."/>
            <person name="Dekker J.P."/>
        </authorList>
    </citation>
    <scope>NUCLEOTIDE SEQUENCE</scope>
    <source>
        <strain evidence="1">BFG-527</strain>
    </source>
</reference>
<protein>
    <submittedName>
        <fullName evidence="1">Energy transducer TonB</fullName>
    </submittedName>
</protein>
<organism evidence="1 2">
    <name type="scientific">Bacteroides faecis</name>
    <dbReference type="NCBI Taxonomy" id="674529"/>
    <lineage>
        <taxon>Bacteria</taxon>
        <taxon>Pseudomonadati</taxon>
        <taxon>Bacteroidota</taxon>
        <taxon>Bacteroidia</taxon>
        <taxon>Bacteroidales</taxon>
        <taxon>Bacteroidaceae</taxon>
        <taxon>Bacteroides</taxon>
    </lineage>
</organism>
<proteinExistence type="predicted"/>
<dbReference type="SUPFAM" id="SSF74653">
    <property type="entry name" value="TolA/TonB C-terminal domain"/>
    <property type="match status" value="1"/>
</dbReference>